<evidence type="ECO:0000256" key="1">
    <source>
        <dbReference type="ARBA" id="ARBA00005305"/>
    </source>
</evidence>
<evidence type="ECO:0000313" key="5">
    <source>
        <dbReference type="EMBL" id="CEP16563.1"/>
    </source>
</evidence>
<feature type="region of interest" description="Disordered" evidence="3">
    <location>
        <begin position="89"/>
        <end position="226"/>
    </location>
</feature>
<evidence type="ECO:0000256" key="3">
    <source>
        <dbReference type="SAM" id="MobiDB-lite"/>
    </source>
</evidence>
<keyword evidence="6" id="KW-1185">Reference proteome</keyword>
<keyword evidence="2" id="KW-0175">Coiled coil</keyword>
<dbReference type="InterPro" id="IPR037666">
    <property type="entry name" value="CCDC43"/>
</dbReference>
<dbReference type="PANTHER" id="PTHR31684">
    <property type="entry name" value="COILED-COIL DOMAIN-CONTAINING PROTEIN 43"/>
    <property type="match status" value="1"/>
</dbReference>
<gene>
    <name evidence="5" type="primary">PARPA_10835.1 scaffold 41979</name>
</gene>
<proteinExistence type="inferred from homology"/>
<feature type="compositionally biased region" description="Basic and acidic residues" evidence="3">
    <location>
        <begin position="89"/>
        <end position="107"/>
    </location>
</feature>
<feature type="compositionally biased region" description="Basic and acidic residues" evidence="3">
    <location>
        <begin position="116"/>
        <end position="127"/>
    </location>
</feature>
<dbReference type="AlphaFoldDB" id="A0A0B7NMK3"/>
<dbReference type="PANTHER" id="PTHR31684:SF2">
    <property type="entry name" value="COILED-COIL DOMAIN-CONTAINING PROTEIN 43"/>
    <property type="match status" value="1"/>
</dbReference>
<organism evidence="5 6">
    <name type="scientific">Parasitella parasitica</name>
    <dbReference type="NCBI Taxonomy" id="35722"/>
    <lineage>
        <taxon>Eukaryota</taxon>
        <taxon>Fungi</taxon>
        <taxon>Fungi incertae sedis</taxon>
        <taxon>Mucoromycota</taxon>
        <taxon>Mucoromycotina</taxon>
        <taxon>Mucoromycetes</taxon>
        <taxon>Mucorales</taxon>
        <taxon>Mucorineae</taxon>
        <taxon>Mucoraceae</taxon>
        <taxon>Parasitella</taxon>
    </lineage>
</organism>
<evidence type="ECO:0000259" key="4">
    <source>
        <dbReference type="Pfam" id="PF26091"/>
    </source>
</evidence>
<name>A0A0B7NMK3_9FUNG</name>
<dbReference type="Pfam" id="PF26091">
    <property type="entry name" value="PWI_CCDC43"/>
    <property type="match status" value="1"/>
</dbReference>
<dbReference type="OrthoDB" id="18679at2759"/>
<dbReference type="EMBL" id="LN733219">
    <property type="protein sequence ID" value="CEP16563.1"/>
    <property type="molecule type" value="Genomic_DNA"/>
</dbReference>
<evidence type="ECO:0000256" key="2">
    <source>
        <dbReference type="ARBA" id="ARBA00023054"/>
    </source>
</evidence>
<comment type="similarity">
    <text evidence="1">Belongs to the CCDC43 family.</text>
</comment>
<accession>A0A0B7NMK3</accession>
<feature type="compositionally biased region" description="Basic and acidic residues" evidence="3">
    <location>
        <begin position="143"/>
        <end position="152"/>
    </location>
</feature>
<protein>
    <recommendedName>
        <fullName evidence="4">CCDC43 PWI-like domain-containing protein</fullName>
    </recommendedName>
</protein>
<reference evidence="5 6" key="1">
    <citation type="submission" date="2014-09" db="EMBL/GenBank/DDBJ databases">
        <authorList>
            <person name="Ellenberger Sabrina"/>
        </authorList>
    </citation>
    <scope>NUCLEOTIDE SEQUENCE [LARGE SCALE GENOMIC DNA]</scope>
    <source>
        <strain evidence="5 6">CBS 412.66</strain>
    </source>
</reference>
<sequence>MSVVDKVTEQLALIELKDDDISEYITGIIEDASMEEDEKREVISEFLSEATDKDTKNLIDHLLKDWRQAYHAQQKEAEEKKFKMIQEAKAREEERRVKAEKEHEENATLRTAQKQLSKEQKDARDKLMQQYGYVADGDDEDKKEEPTDLTPRDRRRGKTLPTDDPLLAANRNADIVREKEQAHREGLKQASEKEKERNRMLLKKQKQEKEKDKEKKKTQKGERRRM</sequence>
<feature type="compositionally biased region" description="Basic and acidic residues" evidence="3">
    <location>
        <begin position="174"/>
        <end position="226"/>
    </location>
</feature>
<feature type="domain" description="CCDC43 PWI-like" evidence="4">
    <location>
        <begin position="9"/>
        <end position="69"/>
    </location>
</feature>
<dbReference type="Proteomes" id="UP000054107">
    <property type="component" value="Unassembled WGS sequence"/>
</dbReference>
<evidence type="ECO:0000313" key="6">
    <source>
        <dbReference type="Proteomes" id="UP000054107"/>
    </source>
</evidence>
<dbReference type="InterPro" id="IPR058771">
    <property type="entry name" value="PWI_CCDC43"/>
</dbReference>